<evidence type="ECO:0000256" key="12">
    <source>
        <dbReference type="ARBA" id="ARBA00032078"/>
    </source>
</evidence>
<keyword evidence="9 15" id="KW-0863">Zinc-finger</keyword>
<evidence type="ECO:0000256" key="1">
    <source>
        <dbReference type="ARBA" id="ARBA00004496"/>
    </source>
</evidence>
<organism evidence="19 20">
    <name type="scientific">Rhynchophorus ferrugineus</name>
    <name type="common">Red palm weevil</name>
    <name type="synonym">Curculio ferrugineus</name>
    <dbReference type="NCBI Taxonomy" id="354439"/>
    <lineage>
        <taxon>Eukaryota</taxon>
        <taxon>Metazoa</taxon>
        <taxon>Ecdysozoa</taxon>
        <taxon>Arthropoda</taxon>
        <taxon>Hexapoda</taxon>
        <taxon>Insecta</taxon>
        <taxon>Pterygota</taxon>
        <taxon>Neoptera</taxon>
        <taxon>Endopterygota</taxon>
        <taxon>Coleoptera</taxon>
        <taxon>Polyphaga</taxon>
        <taxon>Cucujiformia</taxon>
        <taxon>Curculionidae</taxon>
        <taxon>Dryophthorinae</taxon>
        <taxon>Rhynchophorus</taxon>
    </lineage>
</organism>
<keyword evidence="20" id="KW-1185">Reference proteome</keyword>
<keyword evidence="7" id="KW-0949">S-adenosyl-L-methionine</keyword>
<evidence type="ECO:0000256" key="15">
    <source>
        <dbReference type="PROSITE-ProRule" id="PRU00047"/>
    </source>
</evidence>
<evidence type="ECO:0000313" key="19">
    <source>
        <dbReference type="EMBL" id="KAF7273449.1"/>
    </source>
</evidence>
<keyword evidence="8" id="KW-0479">Metal-binding</keyword>
<dbReference type="InterPro" id="IPR039846">
    <property type="entry name" value="ZCCHC4"/>
</dbReference>
<comment type="subcellular location">
    <subcellularLocation>
        <location evidence="1">Cytoplasm</location>
    </subcellularLocation>
    <subcellularLocation>
        <location evidence="2">Nucleus</location>
        <location evidence="2">Nucleolus</location>
    </subcellularLocation>
</comment>
<evidence type="ECO:0000256" key="5">
    <source>
        <dbReference type="ARBA" id="ARBA00022603"/>
    </source>
</evidence>
<evidence type="ECO:0000259" key="18">
    <source>
        <dbReference type="PROSITE" id="PS51999"/>
    </source>
</evidence>
<protein>
    <recommendedName>
        <fullName evidence="14">rRNA N(6)-adenosine-methyltransferase ZCCHC4</fullName>
    </recommendedName>
    <alternativeName>
        <fullName evidence="12">Zinc finger CCHC domain-containing protein 4</fullName>
    </alternativeName>
</protein>
<dbReference type="InterPro" id="IPR010666">
    <property type="entry name" value="Znf_GRF"/>
</dbReference>
<dbReference type="Proteomes" id="UP000625711">
    <property type="component" value="Unassembled WGS sequence"/>
</dbReference>
<keyword evidence="6" id="KW-0808">Transferase</keyword>
<comment type="similarity">
    <text evidence="3">Belongs to the ZCCHC4 family.</text>
</comment>
<comment type="function">
    <text evidence="13">rRNA N6-methyltransferase that specifically methylates the adenine in position 4220 of 28S rRNA. N6-methylation of adenine(4220) in 28S rRNA is required for translation.</text>
</comment>
<evidence type="ECO:0000256" key="10">
    <source>
        <dbReference type="ARBA" id="ARBA00022833"/>
    </source>
</evidence>
<evidence type="ECO:0000256" key="8">
    <source>
        <dbReference type="ARBA" id="ARBA00022723"/>
    </source>
</evidence>
<proteinExistence type="inferred from homology"/>
<evidence type="ECO:0000256" key="13">
    <source>
        <dbReference type="ARBA" id="ARBA00046086"/>
    </source>
</evidence>
<dbReference type="GO" id="GO:0005730">
    <property type="term" value="C:nucleolus"/>
    <property type="evidence" value="ECO:0007669"/>
    <property type="project" value="UniProtKB-SubCell"/>
</dbReference>
<dbReference type="InterPro" id="IPR041370">
    <property type="entry name" value="Mlase_EEF1AKMT1/ZCCHC4"/>
</dbReference>
<keyword evidence="10" id="KW-0862">Zinc</keyword>
<dbReference type="PROSITE" id="PS50216">
    <property type="entry name" value="DHHC"/>
    <property type="match status" value="1"/>
</dbReference>
<gene>
    <name evidence="19" type="ORF">GWI33_013841</name>
</gene>
<comment type="caution">
    <text evidence="19">The sequence shown here is derived from an EMBL/GenBank/DDBJ whole genome shotgun (WGS) entry which is preliminary data.</text>
</comment>
<dbReference type="PANTHER" id="PTHR13493">
    <property type="entry name" value="ZINC FINGER CCHC DOMAIN-CONTAINING"/>
    <property type="match status" value="1"/>
</dbReference>
<evidence type="ECO:0000256" key="4">
    <source>
        <dbReference type="ARBA" id="ARBA00022490"/>
    </source>
</evidence>
<dbReference type="Pfam" id="PF10237">
    <property type="entry name" value="N6-adenineMlase"/>
    <property type="match status" value="1"/>
</dbReference>
<dbReference type="PROSITE" id="PS51999">
    <property type="entry name" value="ZF_GRF"/>
    <property type="match status" value="1"/>
</dbReference>
<dbReference type="Pfam" id="PF00098">
    <property type="entry name" value="zf-CCHC"/>
    <property type="match status" value="1"/>
</dbReference>
<evidence type="ECO:0000256" key="2">
    <source>
        <dbReference type="ARBA" id="ARBA00004604"/>
    </source>
</evidence>
<feature type="region of interest" description="Disordered" evidence="16">
    <location>
        <begin position="442"/>
        <end position="463"/>
    </location>
</feature>
<dbReference type="InterPro" id="IPR001878">
    <property type="entry name" value="Znf_CCHC"/>
</dbReference>
<dbReference type="AlphaFoldDB" id="A0A834MCW4"/>
<dbReference type="Pfam" id="PF06839">
    <property type="entry name" value="Zn_ribbon_GRF"/>
    <property type="match status" value="1"/>
</dbReference>
<feature type="domain" description="CCHC-type" evidence="17">
    <location>
        <begin position="424"/>
        <end position="439"/>
    </location>
</feature>
<evidence type="ECO:0000259" key="17">
    <source>
        <dbReference type="PROSITE" id="PS50158"/>
    </source>
</evidence>
<evidence type="ECO:0000256" key="11">
    <source>
        <dbReference type="ARBA" id="ARBA00023242"/>
    </source>
</evidence>
<evidence type="ECO:0000256" key="6">
    <source>
        <dbReference type="ARBA" id="ARBA00022679"/>
    </source>
</evidence>
<reference evidence="19" key="1">
    <citation type="submission" date="2020-08" db="EMBL/GenBank/DDBJ databases">
        <title>Genome sequencing and assembly of the red palm weevil Rhynchophorus ferrugineus.</title>
        <authorList>
            <person name="Dias G.B."/>
            <person name="Bergman C.M."/>
            <person name="Manee M."/>
        </authorList>
    </citation>
    <scope>NUCLEOTIDE SEQUENCE</scope>
    <source>
        <strain evidence="19">AA-2017</strain>
        <tissue evidence="19">Whole larva</tissue>
    </source>
</reference>
<evidence type="ECO:0000313" key="20">
    <source>
        <dbReference type="Proteomes" id="UP000625711"/>
    </source>
</evidence>
<evidence type="ECO:0000256" key="16">
    <source>
        <dbReference type="SAM" id="MobiDB-lite"/>
    </source>
</evidence>
<accession>A0A834MCW4</accession>
<dbReference type="GO" id="GO:0003676">
    <property type="term" value="F:nucleic acid binding"/>
    <property type="evidence" value="ECO:0007669"/>
    <property type="project" value="InterPro"/>
</dbReference>
<dbReference type="SUPFAM" id="SSF57756">
    <property type="entry name" value="Retrovirus zinc finger-like domains"/>
    <property type="match status" value="1"/>
</dbReference>
<keyword evidence="11" id="KW-0539">Nucleus</keyword>
<sequence length="463" mass="53877">MKGHFNSPLENTQNIEVIIGDLKNNPKCPHGPTLLFSRRTKNETRQFFACAACRDRKMCNFFLWADEKENILKKKAALWENECIKYTKGVNHRKLFLALNKIKGLHPSKRIFCDTCCMLISDESGHTSHSLVKNVSDYQLEHPSEILKPLDNPKKEAQYLFSKQSTKSIVQFFKDLKYKNVICIGTPRIHEYISSECNDITSILLDIDSRFHTFFGPLQFCWFNSFNNYFFFKEGQQVFNDFLKSTNGENTVLITDPPFGGRIEPLVRTFKTISKNYANINGNHNVLPVFWIFPYFMEAQLLNYMPELHMLDYKVEYDNHLLFQNGPKGRKQGSPVRIFTTVDAKLIKLPSNLYKFCKFCCKWVSKENKHCKICKACTSKNGETYVHCLECQRCVKPNWKHCNACKRCTQPEHICMNISFNGSCFQCKEIGHRRNDCPQLMSQNHKKRKRNNAASGTKKKKIA</sequence>
<dbReference type="PROSITE" id="PS50158">
    <property type="entry name" value="ZF_CCHC"/>
    <property type="match status" value="1"/>
</dbReference>
<evidence type="ECO:0000256" key="3">
    <source>
        <dbReference type="ARBA" id="ARBA00008246"/>
    </source>
</evidence>
<dbReference type="InterPro" id="IPR002052">
    <property type="entry name" value="DNA_methylase_N6_adenine_CS"/>
</dbReference>
<dbReference type="OrthoDB" id="431817at2759"/>
<keyword evidence="5" id="KW-0489">Methyltransferase</keyword>
<evidence type="ECO:0000256" key="7">
    <source>
        <dbReference type="ARBA" id="ARBA00022691"/>
    </source>
</evidence>
<dbReference type="GO" id="GO:0008270">
    <property type="term" value="F:zinc ion binding"/>
    <property type="evidence" value="ECO:0007669"/>
    <property type="project" value="UniProtKB-KW"/>
</dbReference>
<dbReference type="PROSITE" id="PS00092">
    <property type="entry name" value="N6_MTASE"/>
    <property type="match status" value="1"/>
</dbReference>
<feature type="domain" description="GRF-type" evidence="18">
    <location>
        <begin position="28"/>
        <end position="68"/>
    </location>
</feature>
<keyword evidence="4" id="KW-0963">Cytoplasm</keyword>
<dbReference type="PANTHER" id="PTHR13493:SF3">
    <property type="entry name" value="RRNA N6-ADENOSINE-METHYLTRANSFERASE ZCCHC4"/>
    <property type="match status" value="1"/>
</dbReference>
<dbReference type="SMART" id="SM00343">
    <property type="entry name" value="ZnF_C2HC"/>
    <property type="match status" value="1"/>
</dbReference>
<evidence type="ECO:0000256" key="14">
    <source>
        <dbReference type="ARBA" id="ARBA00049767"/>
    </source>
</evidence>
<evidence type="ECO:0000256" key="9">
    <source>
        <dbReference type="ARBA" id="ARBA00022771"/>
    </source>
</evidence>
<dbReference type="GO" id="GO:0005737">
    <property type="term" value="C:cytoplasm"/>
    <property type="evidence" value="ECO:0007669"/>
    <property type="project" value="UniProtKB-SubCell"/>
</dbReference>
<dbReference type="EMBL" id="JAACXV010013417">
    <property type="protein sequence ID" value="KAF7273449.1"/>
    <property type="molecule type" value="Genomic_DNA"/>
</dbReference>
<dbReference type="InterPro" id="IPR036875">
    <property type="entry name" value="Znf_CCHC_sf"/>
</dbReference>
<name>A0A834MCW4_RHYFE</name>
<feature type="compositionally biased region" description="Basic residues" evidence="16">
    <location>
        <begin position="444"/>
        <end position="463"/>
    </location>
</feature>
<dbReference type="GO" id="GO:0008988">
    <property type="term" value="F:rRNA (adenine-N6-)-methyltransferase activity"/>
    <property type="evidence" value="ECO:0007669"/>
    <property type="project" value="InterPro"/>
</dbReference>